<evidence type="ECO:0000313" key="2">
    <source>
        <dbReference type="Proteomes" id="UP000671914"/>
    </source>
</evidence>
<gene>
    <name evidence="1" type="ORF">G127AT_10110</name>
</gene>
<sequence>MPSWGWALLAAGVLGASAASLFGALGGITAGVVARGETPEGLLVWQWALEESAREGVQDAAPYRDPDIFVPEEPVEPGAFPKRLPLEEDFPGLSADWHRPPTIAGWVEVDPGDDVPGFQLEHESCLLYAETVTFDPAPISDAADTESYLDMLLADFEDLVSHGTAVVRVPAATPDGSSEIEFSEDLVRYRLDGVEHLMLVRARSMPDAGVAPVLTIDCYADAVDSGSVVPQAVIRQITLDVD</sequence>
<dbReference type="KEGG" id="aarc:G127AT_10110"/>
<dbReference type="RefSeq" id="WP_210896529.1">
    <property type="nucleotide sequence ID" value="NZ_CP071696.1"/>
</dbReference>
<evidence type="ECO:0000313" key="1">
    <source>
        <dbReference type="EMBL" id="QTX03688.1"/>
    </source>
</evidence>
<proteinExistence type="predicted"/>
<name>A0A975FLK2_9MICO</name>
<protein>
    <submittedName>
        <fullName evidence="1">Uncharacterized protein</fullName>
    </submittedName>
</protein>
<dbReference type="EMBL" id="CP071696">
    <property type="protein sequence ID" value="QTX03688.1"/>
    <property type="molecule type" value="Genomic_DNA"/>
</dbReference>
<keyword evidence="2" id="KW-1185">Reference proteome</keyword>
<dbReference type="AlphaFoldDB" id="A0A975FLK2"/>
<dbReference type="Proteomes" id="UP000671914">
    <property type="component" value="Chromosome"/>
</dbReference>
<reference evidence="1" key="1">
    <citation type="submission" date="2021-03" db="EMBL/GenBank/DDBJ databases">
        <title>Agromyces archimandritus sp. nov., isolated from the cockroach Archimandrita tessellata.</title>
        <authorList>
            <person name="Guzman J."/>
            <person name="Ortuzar M."/>
            <person name="Poehlein A."/>
            <person name="Daniel R."/>
            <person name="Trujillo M."/>
            <person name="Vilcinskas A."/>
        </authorList>
    </citation>
    <scope>NUCLEOTIDE SEQUENCE</scope>
    <source>
        <strain evidence="1">G127AT</strain>
    </source>
</reference>
<accession>A0A975FLK2</accession>
<organism evidence="1 2">
    <name type="scientific">Agromyces archimandritae</name>
    <dbReference type="NCBI Taxonomy" id="2781962"/>
    <lineage>
        <taxon>Bacteria</taxon>
        <taxon>Bacillati</taxon>
        <taxon>Actinomycetota</taxon>
        <taxon>Actinomycetes</taxon>
        <taxon>Micrococcales</taxon>
        <taxon>Microbacteriaceae</taxon>
        <taxon>Agromyces</taxon>
    </lineage>
</organism>